<feature type="transmembrane region" description="Helical" evidence="1">
    <location>
        <begin position="64"/>
        <end position="86"/>
    </location>
</feature>
<dbReference type="EMBL" id="DYUE01000245">
    <property type="protein sequence ID" value="HJG92183.1"/>
    <property type="molecule type" value="Genomic_DNA"/>
</dbReference>
<keyword evidence="1" id="KW-0812">Transmembrane</keyword>
<sequence length="146" mass="15694">MQLRLARKHWAIVAATAVLAVGGCAMAWSWGIWGVFVACAALTLVGSTAPALLLLPRSAVTPMLVAQVASCAVWLMLIGWGLVLLLDPAYTVGWVFPGKSGVGARVEDEDDAWWIAWLILGLGLFSTVTVIAVEIIPRLRRARRES</sequence>
<dbReference type="PROSITE" id="PS51257">
    <property type="entry name" value="PROKAR_LIPOPROTEIN"/>
    <property type="match status" value="1"/>
</dbReference>
<evidence type="ECO:0000313" key="3">
    <source>
        <dbReference type="Proteomes" id="UP000742460"/>
    </source>
</evidence>
<comment type="caution">
    <text evidence="2">The sequence shown here is derived from an EMBL/GenBank/DDBJ whole genome shotgun (WGS) entry which is preliminary data.</text>
</comment>
<dbReference type="AlphaFoldDB" id="A0A921SXU9"/>
<accession>A0A921SXU9</accession>
<gene>
    <name evidence="2" type="ORF">K8V81_10725</name>
</gene>
<keyword evidence="1" id="KW-0472">Membrane</keyword>
<name>A0A921SXU9_9MICO</name>
<dbReference type="Proteomes" id="UP000742460">
    <property type="component" value="Unassembled WGS sequence"/>
</dbReference>
<protein>
    <submittedName>
        <fullName evidence="2">Uncharacterized protein</fullName>
    </submittedName>
</protein>
<organism evidence="2 3">
    <name type="scientific">Brachybacterium massiliense</name>
    <dbReference type="NCBI Taxonomy" id="1755098"/>
    <lineage>
        <taxon>Bacteria</taxon>
        <taxon>Bacillati</taxon>
        <taxon>Actinomycetota</taxon>
        <taxon>Actinomycetes</taxon>
        <taxon>Micrococcales</taxon>
        <taxon>Dermabacteraceae</taxon>
        <taxon>Brachybacterium</taxon>
    </lineage>
</organism>
<feature type="transmembrane region" description="Helical" evidence="1">
    <location>
        <begin position="12"/>
        <end position="29"/>
    </location>
</feature>
<evidence type="ECO:0000256" key="1">
    <source>
        <dbReference type="SAM" id="Phobius"/>
    </source>
</evidence>
<evidence type="ECO:0000313" key="2">
    <source>
        <dbReference type="EMBL" id="HJG92183.1"/>
    </source>
</evidence>
<reference evidence="2" key="1">
    <citation type="journal article" date="2021" name="PeerJ">
        <title>Extensive microbial diversity within the chicken gut microbiome revealed by metagenomics and culture.</title>
        <authorList>
            <person name="Gilroy R."/>
            <person name="Ravi A."/>
            <person name="Getino M."/>
            <person name="Pursley I."/>
            <person name="Horton D.L."/>
            <person name="Alikhan N.F."/>
            <person name="Baker D."/>
            <person name="Gharbi K."/>
            <person name="Hall N."/>
            <person name="Watson M."/>
            <person name="Adriaenssens E.M."/>
            <person name="Foster-Nyarko E."/>
            <person name="Jarju S."/>
            <person name="Secka A."/>
            <person name="Antonio M."/>
            <person name="Oren A."/>
            <person name="Chaudhuri R.R."/>
            <person name="La Ragione R."/>
            <person name="Hildebrand F."/>
            <person name="Pallen M.J."/>
        </authorList>
    </citation>
    <scope>NUCLEOTIDE SEQUENCE</scope>
    <source>
        <strain evidence="2">ChiGjej5B5-22894</strain>
    </source>
</reference>
<keyword evidence="1" id="KW-1133">Transmembrane helix</keyword>
<feature type="transmembrane region" description="Helical" evidence="1">
    <location>
        <begin position="35"/>
        <end position="55"/>
    </location>
</feature>
<feature type="transmembrane region" description="Helical" evidence="1">
    <location>
        <begin position="114"/>
        <end position="136"/>
    </location>
</feature>
<reference evidence="2" key="2">
    <citation type="submission" date="2021-09" db="EMBL/GenBank/DDBJ databases">
        <authorList>
            <person name="Gilroy R."/>
        </authorList>
    </citation>
    <scope>NUCLEOTIDE SEQUENCE</scope>
    <source>
        <strain evidence="2">ChiGjej5B5-22894</strain>
    </source>
</reference>
<proteinExistence type="predicted"/>